<dbReference type="GeneID" id="11472741"/>
<protein>
    <recommendedName>
        <fullName evidence="2 6">Ribonucleoside-diphosphate reductase</fullName>
        <ecNumber evidence="2 6">1.17.4.1</ecNumber>
    </recommendedName>
</protein>
<dbReference type="InterPro" id="IPR013346">
    <property type="entry name" value="NrdE_NrdA_C"/>
</dbReference>
<comment type="catalytic activity">
    <reaction evidence="6">
        <text>a 2'-deoxyribonucleoside 5'-diphosphate + [thioredoxin]-disulfide + H2O = a ribonucleoside 5'-diphosphate + [thioredoxin]-dithiol</text>
        <dbReference type="Rhea" id="RHEA:23252"/>
        <dbReference type="Rhea" id="RHEA-COMP:10698"/>
        <dbReference type="Rhea" id="RHEA-COMP:10700"/>
        <dbReference type="ChEBI" id="CHEBI:15377"/>
        <dbReference type="ChEBI" id="CHEBI:29950"/>
        <dbReference type="ChEBI" id="CHEBI:50058"/>
        <dbReference type="ChEBI" id="CHEBI:57930"/>
        <dbReference type="ChEBI" id="CHEBI:73316"/>
        <dbReference type="EC" id="1.17.4.1"/>
    </reaction>
</comment>
<evidence type="ECO:0000256" key="4">
    <source>
        <dbReference type="ARBA" id="ARBA00023116"/>
    </source>
</evidence>
<dbReference type="GO" id="GO:0005971">
    <property type="term" value="C:ribonucleoside-diphosphate reductase complex"/>
    <property type="evidence" value="ECO:0007669"/>
    <property type="project" value="TreeGrafter"/>
</dbReference>
<feature type="domain" description="Ribonucleotide reductase large subunit C-terminal" evidence="9">
    <location>
        <begin position="236"/>
        <end position="766"/>
    </location>
</feature>
<dbReference type="Gene3D" id="3.20.70.20">
    <property type="match status" value="1"/>
</dbReference>
<comment type="function">
    <text evidence="5 6">Provides the precursors necessary for DNA synthesis. Catalyzes the biosynthesis of deoxyribonucleotides from the corresponding ribonucleotides.</text>
</comment>
<dbReference type="InterPro" id="IPR008926">
    <property type="entry name" value="RNR_R1-su_N"/>
</dbReference>
<dbReference type="CDD" id="cd01679">
    <property type="entry name" value="RNR_I"/>
    <property type="match status" value="1"/>
</dbReference>
<evidence type="ECO:0000313" key="11">
    <source>
        <dbReference type="Proteomes" id="UP000006790"/>
    </source>
</evidence>
<comment type="similarity">
    <text evidence="1 6">Belongs to the ribonucleoside diphosphate reductase large chain family.</text>
</comment>
<evidence type="ECO:0000259" key="9">
    <source>
        <dbReference type="Pfam" id="PF02867"/>
    </source>
</evidence>
<dbReference type="NCBIfam" id="TIGR02506">
    <property type="entry name" value="NrdE_NrdA"/>
    <property type="match status" value="1"/>
</dbReference>
<evidence type="ECO:0000256" key="6">
    <source>
        <dbReference type="RuleBase" id="RU003410"/>
    </source>
</evidence>
<organism evidence="10 11">
    <name type="scientific">Eremothecium cymbalariae (strain CBS 270.75 / DBVPG 7215 / KCTC 17166 / NRRL Y-17582)</name>
    <name type="common">Yeast</name>
    <dbReference type="NCBI Taxonomy" id="931890"/>
    <lineage>
        <taxon>Eukaryota</taxon>
        <taxon>Fungi</taxon>
        <taxon>Dikarya</taxon>
        <taxon>Ascomycota</taxon>
        <taxon>Saccharomycotina</taxon>
        <taxon>Saccharomycetes</taxon>
        <taxon>Saccharomycetales</taxon>
        <taxon>Saccharomycetaceae</taxon>
        <taxon>Eremothecium</taxon>
    </lineage>
</organism>
<dbReference type="InParanoid" id="G8JXK9"/>
<dbReference type="EMBL" id="CP002504">
    <property type="protein sequence ID" value="AET41583.1"/>
    <property type="molecule type" value="Genomic_DNA"/>
</dbReference>
<dbReference type="Proteomes" id="UP000006790">
    <property type="component" value="Chromosome 8"/>
</dbReference>
<dbReference type="STRING" id="931890.G8JXK9"/>
<dbReference type="RefSeq" id="XP_003648400.1">
    <property type="nucleotide sequence ID" value="XM_003648352.1"/>
</dbReference>
<dbReference type="eggNOG" id="KOG1112">
    <property type="taxonomic scope" value="Eukaryota"/>
</dbReference>
<dbReference type="SUPFAM" id="SSF51998">
    <property type="entry name" value="PFL-like glycyl radical enzymes"/>
    <property type="match status" value="1"/>
</dbReference>
<feature type="compositionally biased region" description="Low complexity" evidence="7">
    <location>
        <begin position="817"/>
        <end position="831"/>
    </location>
</feature>
<dbReference type="InterPro" id="IPR039718">
    <property type="entry name" value="Rrm1"/>
</dbReference>
<keyword evidence="4 6" id="KW-0215">Deoxyribonucleotide synthesis</keyword>
<reference evidence="11" key="1">
    <citation type="journal article" date="2012" name="G3 (Bethesda)">
        <title>Pichia sorbitophila, an interspecies yeast hybrid reveals early steps of genome resolution following polyploidization.</title>
        <authorList>
            <person name="Leh Louis V."/>
            <person name="Despons L."/>
            <person name="Friedrich A."/>
            <person name="Martin T."/>
            <person name="Durrens P."/>
            <person name="Casaregola S."/>
            <person name="Neuveglise C."/>
            <person name="Fairhead C."/>
            <person name="Marck C."/>
            <person name="Cruz J.A."/>
            <person name="Straub M.L."/>
            <person name="Kugler V."/>
            <person name="Sacerdot C."/>
            <person name="Uzunov Z."/>
            <person name="Thierry A."/>
            <person name="Weiss S."/>
            <person name="Bleykasten C."/>
            <person name="De Montigny J."/>
            <person name="Jacques N."/>
            <person name="Jung P."/>
            <person name="Lemaire M."/>
            <person name="Mallet S."/>
            <person name="Morel G."/>
            <person name="Richard G.F."/>
            <person name="Sarkar A."/>
            <person name="Savel G."/>
            <person name="Schacherer J."/>
            <person name="Seret M.L."/>
            <person name="Talla E."/>
            <person name="Samson G."/>
            <person name="Jubin C."/>
            <person name="Poulain J."/>
            <person name="Vacherie B."/>
            <person name="Barbe V."/>
            <person name="Pelletier E."/>
            <person name="Sherman D.J."/>
            <person name="Westhof E."/>
            <person name="Weissenbach J."/>
            <person name="Baret P.V."/>
            <person name="Wincker P."/>
            <person name="Gaillardin C."/>
            <person name="Dujon B."/>
            <person name="Souciet J.L."/>
        </authorList>
    </citation>
    <scope>NUCLEOTIDE SEQUENCE [LARGE SCALE GENOMIC DNA]</scope>
    <source>
        <strain evidence="11">CBS 270.75 / DBVPG 7215 / KCTC 17166 / NRRL Y-17582</strain>
    </source>
</reference>
<dbReference type="EC" id="1.17.4.1" evidence="2 6"/>
<dbReference type="PANTHER" id="PTHR11573:SF28">
    <property type="entry name" value="RIBONUCLEOSIDE-DIPHOSPHATE REDUCTASE"/>
    <property type="match status" value="1"/>
</dbReference>
<evidence type="ECO:0000256" key="5">
    <source>
        <dbReference type="ARBA" id="ARBA00024942"/>
    </source>
</evidence>
<dbReference type="PANTHER" id="PTHR11573">
    <property type="entry name" value="RIBONUCLEOSIDE-DIPHOSPHATE REDUCTASE LARGE CHAIN"/>
    <property type="match status" value="1"/>
</dbReference>
<evidence type="ECO:0000259" key="8">
    <source>
        <dbReference type="Pfam" id="PF00317"/>
    </source>
</evidence>
<dbReference type="OrthoDB" id="3000483at2759"/>
<dbReference type="AlphaFoldDB" id="G8JXK9"/>
<dbReference type="Pfam" id="PF02867">
    <property type="entry name" value="Ribonuc_red_lgC"/>
    <property type="match status" value="1"/>
</dbReference>
<keyword evidence="11" id="KW-1185">Reference proteome</keyword>
<dbReference type="Pfam" id="PF00317">
    <property type="entry name" value="Ribonuc_red_lgN"/>
    <property type="match status" value="1"/>
</dbReference>
<dbReference type="HOGENOM" id="CLU_000404_1_0_1"/>
<keyword evidence="3 6" id="KW-0560">Oxidoreductase</keyword>
<gene>
    <name evidence="10" type="ordered locus">Ecym_8305</name>
</gene>
<dbReference type="SUPFAM" id="SSF48168">
    <property type="entry name" value="R1 subunit of ribonucleotide reductase, N-terminal domain"/>
    <property type="match status" value="1"/>
</dbReference>
<proteinExistence type="inferred from homology"/>
<evidence type="ECO:0000313" key="10">
    <source>
        <dbReference type="EMBL" id="AET41583.1"/>
    </source>
</evidence>
<evidence type="ECO:0000256" key="3">
    <source>
        <dbReference type="ARBA" id="ARBA00023002"/>
    </source>
</evidence>
<accession>G8JXK9</accession>
<feature type="domain" description="Ribonucleotide reductase large subunit N-terminal" evidence="8">
    <location>
        <begin position="160"/>
        <end position="233"/>
    </location>
</feature>
<dbReference type="GO" id="GO:0009263">
    <property type="term" value="P:deoxyribonucleotide biosynthetic process"/>
    <property type="evidence" value="ECO:0007669"/>
    <property type="project" value="UniProtKB-KW"/>
</dbReference>
<sequence length="870" mass="97620">MANGSKMLDKETLSKSLTKLAYGLHIEYMNIDEAVHKIMVGIPEGVMERELTMYIGESLAALTTQHPDFSILAARIEVAELHGRLAGLKFTDNLSLLVASVPKEGVTGEGEDEEHPRKRQARSSNRNARMKPLISKEFYEMAMKHKDIINEAIDSSRDYHFSYFGWKTLCKSYLLKKDGLVHETPQQLFMRVALAIHGPFDDIDSVIETYNLMSKKFFIHASPTLFNAGTVHQYLSSCFLLGIIDDSIDGIYETLQKSALISKASGGLGIHVSTVRGSGALISGSNGTSNGLVPMLRVFNSTARYVDQGGNKRPGAFCIYLEPWHSDIFDFLQMRKNHGNEEMRARDLFYGLWIPDLFMRRVEENKDWSLFSPDEAPGLSDCYGKEFDELYESYERELVPMKRVKAQKVWREILQSQTETGGPFMLYKDACNQKSNQKNLGTIRSSNLCCEIIEYSSPEETAVCNLASVALPTFVIVSGSKISFDYAKLHSVVKVITKNLDRVIDVCDYPVPEAEKSNKKNRPMAIGVQGFADTLMMLRFPFDSKEAARLNVNVFETIYHAAIEASVELAKKYGHYESFPGSPASQGLLQFDLWGLNKENHNFLYSDWDKLKEQITSGAGLRNSLLVGPMPTASTSQILGFTESFEPMTSMIYTRRVLSGEYTIINKYMVQDFCTLGIWDEKLKNRIILDNGSIQSIEGIPQHLKDLYKTVWELPQKRLVDLSRDRAPFIDQSQSLNLFLKEPTMGKLTSMHFYSWKKGLKTGMYYLRTQAASSAIKFTISEDNTLSGPVNITTKGSFPHLEYCAKYPGVAHDIDANTPSTTTTNTTSPSSPNSPPQDSNVPEDDFKIHDPTPLVCTLLQDPSTCESCSG</sequence>
<name>G8JXK9_ERECY</name>
<evidence type="ECO:0000256" key="2">
    <source>
        <dbReference type="ARBA" id="ARBA00012274"/>
    </source>
</evidence>
<feature type="region of interest" description="Disordered" evidence="7">
    <location>
        <begin position="815"/>
        <end position="848"/>
    </location>
</feature>
<evidence type="ECO:0000256" key="7">
    <source>
        <dbReference type="SAM" id="MobiDB-lite"/>
    </source>
</evidence>
<dbReference type="GO" id="GO:0005524">
    <property type="term" value="F:ATP binding"/>
    <property type="evidence" value="ECO:0007669"/>
    <property type="project" value="InterPro"/>
</dbReference>
<dbReference type="UniPathway" id="UPA00326"/>
<dbReference type="PRINTS" id="PR01183">
    <property type="entry name" value="RIBORDTASEM1"/>
</dbReference>
<feature type="region of interest" description="Disordered" evidence="7">
    <location>
        <begin position="105"/>
        <end position="127"/>
    </location>
</feature>
<dbReference type="OMA" id="FNVHCIR"/>
<dbReference type="KEGG" id="erc:Ecym_8305"/>
<dbReference type="InterPro" id="IPR013509">
    <property type="entry name" value="RNR_lsu_N"/>
</dbReference>
<evidence type="ECO:0000256" key="1">
    <source>
        <dbReference type="ARBA" id="ARBA00010406"/>
    </source>
</evidence>
<dbReference type="GO" id="GO:0004748">
    <property type="term" value="F:ribonucleoside-diphosphate reductase activity, thioredoxin disulfide as acceptor"/>
    <property type="evidence" value="ECO:0007669"/>
    <property type="project" value="UniProtKB-EC"/>
</dbReference>
<dbReference type="InterPro" id="IPR000788">
    <property type="entry name" value="RNR_lg_C"/>
</dbReference>